<dbReference type="SMART" id="SM00926">
    <property type="entry name" value="Molybdop_Fe4S4"/>
    <property type="match status" value="1"/>
</dbReference>
<evidence type="ECO:0000256" key="6">
    <source>
        <dbReference type="ARBA" id="ARBA00023002"/>
    </source>
</evidence>
<comment type="caution">
    <text evidence="10">The sequence shown here is derived from an EMBL/GenBank/DDBJ whole genome shotgun (WGS) entry which is preliminary data.</text>
</comment>
<sequence length="203" mass="22114">MVSATDRGGARSDRSLWGKVTDALPVLAQLTGKGGDPLGEGAYSSRTRELSARTADADEVTTSVCPYCAVGCSQRVFVRNGRITNIEGNPESPINRGRLCPKGAATFQLVTGTHRLDTVLHRRPGATEWEPIALDDAMDRVAHLIAETRDRTWEESDADGRPLRRSQGIAFMGGSTLDNEECYLLAKFWAQLGVLQVENQARI</sequence>
<keyword evidence="7" id="KW-0408">Iron</keyword>
<dbReference type="EMBL" id="CANL01000003">
    <property type="protein sequence ID" value="CCM62396.1"/>
    <property type="molecule type" value="Genomic_DNA"/>
</dbReference>
<keyword evidence="4" id="KW-0004">4Fe-4S</keyword>
<reference evidence="10 11" key="1">
    <citation type="journal article" date="2013" name="ISME J.">
        <title>Metabolic model for the filamentous 'Candidatus Microthrix parvicella' based on genomic and metagenomic analyses.</title>
        <authorList>
            <person name="Jon McIlroy S."/>
            <person name="Kristiansen R."/>
            <person name="Albertsen M."/>
            <person name="Michael Karst S."/>
            <person name="Rossetti S."/>
            <person name="Lund Nielsen J."/>
            <person name="Tandoi V."/>
            <person name="James Seviour R."/>
            <person name="Nielsen P.H."/>
        </authorList>
    </citation>
    <scope>NUCLEOTIDE SEQUENCE [LARGE SCALE GENOMIC DNA]</scope>
    <source>
        <strain evidence="10 11">RN1</strain>
    </source>
</reference>
<comment type="similarity">
    <text evidence="3">Belongs to the prokaryotic molybdopterin-containing oxidoreductase family.</text>
</comment>
<evidence type="ECO:0000256" key="4">
    <source>
        <dbReference type="ARBA" id="ARBA00022485"/>
    </source>
</evidence>
<dbReference type="GO" id="GO:0030151">
    <property type="term" value="F:molybdenum ion binding"/>
    <property type="evidence" value="ECO:0007669"/>
    <property type="project" value="TreeGrafter"/>
</dbReference>
<evidence type="ECO:0000256" key="1">
    <source>
        <dbReference type="ARBA" id="ARBA00001966"/>
    </source>
</evidence>
<dbReference type="PROSITE" id="PS51669">
    <property type="entry name" value="4FE4S_MOW_BIS_MGD"/>
    <property type="match status" value="1"/>
</dbReference>
<evidence type="ECO:0000313" key="11">
    <source>
        <dbReference type="Proteomes" id="UP000018291"/>
    </source>
</evidence>
<evidence type="ECO:0000313" key="10">
    <source>
        <dbReference type="EMBL" id="CCM62396.1"/>
    </source>
</evidence>
<dbReference type="InterPro" id="IPR006963">
    <property type="entry name" value="Mopterin_OxRdtase_4Fe-4S_dom"/>
</dbReference>
<evidence type="ECO:0000256" key="8">
    <source>
        <dbReference type="ARBA" id="ARBA00023014"/>
    </source>
</evidence>
<keyword evidence="5" id="KW-0479">Metal-binding</keyword>
<dbReference type="eggNOG" id="COG0243">
    <property type="taxonomic scope" value="Bacteria"/>
</dbReference>
<dbReference type="Proteomes" id="UP000018291">
    <property type="component" value="Unassembled WGS sequence"/>
</dbReference>
<evidence type="ECO:0000256" key="3">
    <source>
        <dbReference type="ARBA" id="ARBA00010312"/>
    </source>
</evidence>
<proteinExistence type="inferred from homology"/>
<keyword evidence="11" id="KW-1185">Reference proteome</keyword>
<dbReference type="Gene3D" id="3.40.50.740">
    <property type="match status" value="1"/>
</dbReference>
<feature type="domain" description="4Fe-4S Mo/W bis-MGD-type" evidence="9">
    <location>
        <begin position="58"/>
        <end position="114"/>
    </location>
</feature>
<evidence type="ECO:0000256" key="7">
    <source>
        <dbReference type="ARBA" id="ARBA00023004"/>
    </source>
</evidence>
<accession>R4YZE3</accession>
<dbReference type="HOGENOM" id="CLU_061371_1_0_11"/>
<dbReference type="GO" id="GO:0009055">
    <property type="term" value="F:electron transfer activity"/>
    <property type="evidence" value="ECO:0007669"/>
    <property type="project" value="TreeGrafter"/>
</dbReference>
<dbReference type="PANTHER" id="PTHR43598">
    <property type="entry name" value="TUNGSTEN-CONTAINING FORMYLMETHANOFURAN DEHYDROGENASE 2 SUBUNIT B"/>
    <property type="match status" value="1"/>
</dbReference>
<dbReference type="STRING" id="1229780.BN381_110062"/>
<dbReference type="GO" id="GO:0009061">
    <property type="term" value="P:anaerobic respiration"/>
    <property type="evidence" value="ECO:0007669"/>
    <property type="project" value="TreeGrafter"/>
</dbReference>
<gene>
    <name evidence="10" type="ORF">BN381_110062</name>
</gene>
<dbReference type="Pfam" id="PF04879">
    <property type="entry name" value="Molybdop_Fe4S4"/>
    <property type="match status" value="1"/>
</dbReference>
<evidence type="ECO:0000259" key="9">
    <source>
        <dbReference type="PROSITE" id="PS51669"/>
    </source>
</evidence>
<keyword evidence="8" id="KW-0411">Iron-sulfur</keyword>
<dbReference type="AlphaFoldDB" id="R4YZE3"/>
<organism evidence="10 11">
    <name type="scientific">Candidatus Neomicrothrix parvicella RN1</name>
    <dbReference type="NCBI Taxonomy" id="1229780"/>
    <lineage>
        <taxon>Bacteria</taxon>
        <taxon>Bacillati</taxon>
        <taxon>Actinomycetota</taxon>
        <taxon>Acidimicrobiia</taxon>
        <taxon>Acidimicrobiales</taxon>
        <taxon>Microthrixaceae</taxon>
        <taxon>Candidatus Neomicrothrix</taxon>
    </lineage>
</organism>
<name>R4YZE3_9ACTN</name>
<comment type="subcellular location">
    <subcellularLocation>
        <location evidence="2">Cell envelope</location>
    </subcellularLocation>
</comment>
<dbReference type="SUPFAM" id="SSF53706">
    <property type="entry name" value="Formate dehydrogenase/DMSO reductase, domains 1-3"/>
    <property type="match status" value="1"/>
</dbReference>
<keyword evidence="6" id="KW-0560">Oxidoreductase</keyword>
<protein>
    <submittedName>
        <fullName evidence="10">Putative Formate dehydrogenase related protein</fullName>
    </submittedName>
</protein>
<dbReference type="GO" id="GO:0051539">
    <property type="term" value="F:4 iron, 4 sulfur cluster binding"/>
    <property type="evidence" value="ECO:0007669"/>
    <property type="project" value="UniProtKB-KW"/>
</dbReference>
<dbReference type="GO" id="GO:0030313">
    <property type="term" value="C:cell envelope"/>
    <property type="evidence" value="ECO:0007669"/>
    <property type="project" value="UniProtKB-SubCell"/>
</dbReference>
<comment type="cofactor">
    <cofactor evidence="1">
        <name>[4Fe-4S] cluster</name>
        <dbReference type="ChEBI" id="CHEBI:49883"/>
    </cofactor>
</comment>
<evidence type="ECO:0000256" key="2">
    <source>
        <dbReference type="ARBA" id="ARBA00004196"/>
    </source>
</evidence>
<evidence type="ECO:0000256" key="5">
    <source>
        <dbReference type="ARBA" id="ARBA00022723"/>
    </source>
</evidence>
<dbReference type="Gene3D" id="2.20.25.90">
    <property type="entry name" value="ADC-like domains"/>
    <property type="match status" value="1"/>
</dbReference>
<dbReference type="GO" id="GO:0016491">
    <property type="term" value="F:oxidoreductase activity"/>
    <property type="evidence" value="ECO:0007669"/>
    <property type="project" value="UniProtKB-KW"/>
</dbReference>
<dbReference type="PANTHER" id="PTHR43598:SF1">
    <property type="entry name" value="FORMATE DEHYDROGENASE-O MAJOR SUBUNIT"/>
    <property type="match status" value="1"/>
</dbReference>